<organism evidence="5 6">
    <name type="scientific">Seinonella peptonophila</name>
    <dbReference type="NCBI Taxonomy" id="112248"/>
    <lineage>
        <taxon>Bacteria</taxon>
        <taxon>Bacillati</taxon>
        <taxon>Bacillota</taxon>
        <taxon>Bacilli</taxon>
        <taxon>Bacillales</taxon>
        <taxon>Thermoactinomycetaceae</taxon>
        <taxon>Seinonella</taxon>
    </lineage>
</organism>
<feature type="transmembrane region" description="Helical" evidence="3">
    <location>
        <begin position="121"/>
        <end position="139"/>
    </location>
</feature>
<dbReference type="Pfam" id="PF00892">
    <property type="entry name" value="EamA"/>
    <property type="match status" value="1"/>
</dbReference>
<feature type="transmembrane region" description="Helical" evidence="3">
    <location>
        <begin position="67"/>
        <end position="88"/>
    </location>
</feature>
<keyword evidence="3" id="KW-0812">Transmembrane</keyword>
<feature type="transmembrane region" description="Helical" evidence="3">
    <location>
        <begin position="37"/>
        <end position="55"/>
    </location>
</feature>
<feature type="transmembrane region" description="Helical" evidence="3">
    <location>
        <begin position="244"/>
        <end position="263"/>
    </location>
</feature>
<dbReference type="RefSeq" id="WP_073154155.1">
    <property type="nucleotide sequence ID" value="NZ_FQVL01000003.1"/>
</dbReference>
<dbReference type="SUPFAM" id="SSF103481">
    <property type="entry name" value="Multidrug resistance efflux transporter EmrE"/>
    <property type="match status" value="1"/>
</dbReference>
<comment type="subcellular location">
    <subcellularLocation>
        <location evidence="1">Endomembrane system</location>
        <topology evidence="1">Multi-pass membrane protein</topology>
    </subcellularLocation>
</comment>
<evidence type="ECO:0000259" key="4">
    <source>
        <dbReference type="Pfam" id="PF00892"/>
    </source>
</evidence>
<feature type="transmembrane region" description="Helical" evidence="3">
    <location>
        <begin position="269"/>
        <end position="286"/>
    </location>
</feature>
<dbReference type="STRING" id="112248.SAMN05444392_10355"/>
<feature type="domain" description="EamA" evidence="4">
    <location>
        <begin position="152"/>
        <end position="286"/>
    </location>
</feature>
<reference evidence="5 6" key="1">
    <citation type="submission" date="2016-11" db="EMBL/GenBank/DDBJ databases">
        <authorList>
            <person name="Jaros S."/>
            <person name="Januszkiewicz K."/>
            <person name="Wedrychowicz H."/>
        </authorList>
    </citation>
    <scope>NUCLEOTIDE SEQUENCE [LARGE SCALE GENOMIC DNA]</scope>
    <source>
        <strain evidence="5 6">DSM 44666</strain>
    </source>
</reference>
<feature type="transmembrane region" description="Helical" evidence="3">
    <location>
        <begin position="94"/>
        <end position="114"/>
    </location>
</feature>
<evidence type="ECO:0000313" key="5">
    <source>
        <dbReference type="EMBL" id="SHE76703.1"/>
    </source>
</evidence>
<gene>
    <name evidence="5" type="ORF">SAMN05444392_10355</name>
</gene>
<dbReference type="Proteomes" id="UP000184476">
    <property type="component" value="Unassembled WGS sequence"/>
</dbReference>
<evidence type="ECO:0000256" key="1">
    <source>
        <dbReference type="ARBA" id="ARBA00004127"/>
    </source>
</evidence>
<feature type="transmembrane region" description="Helical" evidence="3">
    <location>
        <begin position="182"/>
        <end position="201"/>
    </location>
</feature>
<evidence type="ECO:0000313" key="6">
    <source>
        <dbReference type="Proteomes" id="UP000184476"/>
    </source>
</evidence>
<keyword evidence="6" id="KW-1185">Reference proteome</keyword>
<name>A0A1M4W6I3_9BACL</name>
<keyword evidence="3" id="KW-0472">Membrane</keyword>
<feature type="transmembrane region" description="Helical" evidence="3">
    <location>
        <begin position="151"/>
        <end position="170"/>
    </location>
</feature>
<evidence type="ECO:0000256" key="3">
    <source>
        <dbReference type="SAM" id="Phobius"/>
    </source>
</evidence>
<keyword evidence="3" id="KW-1133">Transmembrane helix</keyword>
<comment type="similarity">
    <text evidence="2">Belongs to the EamA transporter family.</text>
</comment>
<sequence length="290" mass="32100">MTQLRAGYYVFLGACCYGNLSTITKLGFAQGYSPADLLSSSTLLGCLLLWLYTLPKIQKIKVIPARTIVFLIIVGSIWGLTDIFYSITIKNLPASLAVILLFQFTWISQIVYMIQKRTWLTIYQWIALASVLFGTFLAADYHTNQLAYINWLGFAFGVCSAISYTASIFISDTVGLKIHSSIRSTLIVTGQLMLIWIIFPPTFLFTSAFANGLWIWAGLLGLVGIFVTTITYTKGIPHIGTSLAGILGSIELPMVLLLASWILHEQVGISQWVGVFFILVGIYISSRSSY</sequence>
<feature type="transmembrane region" description="Helical" evidence="3">
    <location>
        <begin position="213"/>
        <end position="232"/>
    </location>
</feature>
<evidence type="ECO:0000256" key="2">
    <source>
        <dbReference type="ARBA" id="ARBA00007362"/>
    </source>
</evidence>
<accession>A0A1M4W6I3</accession>
<dbReference type="OrthoDB" id="3180815at2"/>
<dbReference type="EMBL" id="FQVL01000003">
    <property type="protein sequence ID" value="SHE76703.1"/>
    <property type="molecule type" value="Genomic_DNA"/>
</dbReference>
<dbReference type="GO" id="GO:0016020">
    <property type="term" value="C:membrane"/>
    <property type="evidence" value="ECO:0007669"/>
    <property type="project" value="InterPro"/>
</dbReference>
<protein>
    <submittedName>
        <fullName evidence="5">EamA-like transporter family protein</fullName>
    </submittedName>
</protein>
<dbReference type="InterPro" id="IPR000620">
    <property type="entry name" value="EamA_dom"/>
</dbReference>
<dbReference type="AlphaFoldDB" id="A0A1M4W6I3"/>
<proteinExistence type="inferred from homology"/>
<dbReference type="InterPro" id="IPR037185">
    <property type="entry name" value="EmrE-like"/>
</dbReference>